<proteinExistence type="predicted"/>
<feature type="transmembrane region" description="Helical" evidence="1">
    <location>
        <begin position="41"/>
        <end position="63"/>
    </location>
</feature>
<name>A0ABZ2U6M4_9ACTN</name>
<evidence type="ECO:0000313" key="2">
    <source>
        <dbReference type="EMBL" id="WYY08204.1"/>
    </source>
</evidence>
<organism evidence="2 3">
    <name type="scientific">Gordonia hydrophobica</name>
    <dbReference type="NCBI Taxonomy" id="40516"/>
    <lineage>
        <taxon>Bacteria</taxon>
        <taxon>Bacillati</taxon>
        <taxon>Actinomycetota</taxon>
        <taxon>Actinomycetes</taxon>
        <taxon>Mycobacteriales</taxon>
        <taxon>Gordoniaceae</taxon>
        <taxon>Gordonia</taxon>
    </lineage>
</organism>
<dbReference type="Proteomes" id="UP001479933">
    <property type="component" value="Chromosome"/>
</dbReference>
<keyword evidence="1" id="KW-1133">Transmembrane helix</keyword>
<keyword evidence="1" id="KW-0472">Membrane</keyword>
<dbReference type="RefSeq" id="WP_066167325.1">
    <property type="nucleotide sequence ID" value="NZ_CP136137.1"/>
</dbReference>
<sequence length="69" mass="7124">MQTQKPSRLLGVAVVMFGIGMVAAIALLIPAVRHTGTAPVSVLYILALGAPVGLLLGIVFALLSGRRSR</sequence>
<evidence type="ECO:0008006" key="4">
    <source>
        <dbReference type="Google" id="ProtNLM"/>
    </source>
</evidence>
<dbReference type="EMBL" id="CP136137">
    <property type="protein sequence ID" value="WYY08204.1"/>
    <property type="molecule type" value="Genomic_DNA"/>
</dbReference>
<keyword evidence="3" id="KW-1185">Reference proteome</keyword>
<accession>A0ABZ2U6M4</accession>
<evidence type="ECO:0000313" key="3">
    <source>
        <dbReference type="Proteomes" id="UP001479933"/>
    </source>
</evidence>
<protein>
    <recommendedName>
        <fullName evidence="4">Integral membrane protein</fullName>
    </recommendedName>
</protein>
<feature type="transmembrane region" description="Helical" evidence="1">
    <location>
        <begin position="9"/>
        <end position="29"/>
    </location>
</feature>
<reference evidence="2 3" key="1">
    <citation type="journal article" date="2023" name="Virus Evol.">
        <title>Computational host range prediction-The good, the bad, and the ugly.</title>
        <authorList>
            <person name="Howell A.A."/>
            <person name="Versoza C.J."/>
            <person name="Pfeifer S.P."/>
        </authorList>
    </citation>
    <scope>NUCLEOTIDE SEQUENCE [LARGE SCALE GENOMIC DNA]</scope>
    <source>
        <strain evidence="2 3">1610/1b</strain>
    </source>
</reference>
<gene>
    <name evidence="2" type="ORF">RVF87_03735</name>
</gene>
<keyword evidence="1" id="KW-0812">Transmembrane</keyword>
<evidence type="ECO:0000256" key="1">
    <source>
        <dbReference type="SAM" id="Phobius"/>
    </source>
</evidence>